<dbReference type="PROSITE" id="PS00383">
    <property type="entry name" value="TYR_PHOSPHATASE_1"/>
    <property type="match status" value="1"/>
</dbReference>
<feature type="domain" description="Tyrosine specific protein phosphatases" evidence="2">
    <location>
        <begin position="19"/>
        <end position="96"/>
    </location>
</feature>
<gene>
    <name evidence="4" type="primary">Ptpn14</name>
</gene>
<reference evidence="3" key="1">
    <citation type="journal article" date="1999" name="Biochem. Biophys. Res. Commun.">
        <title>Characterization of newly identified four isoforms for a putative cytosolic protein tyrosine phosphatase PTP36.</title>
        <authorList>
            <person name="Aoyama K."/>
            <person name="Matsuda T."/>
            <person name="Aoki N."/>
        </authorList>
    </citation>
    <scope>NUCLEOTIDE SEQUENCE</scope>
    <source>
        <strain evidence="3">DDY</strain>
    </source>
</reference>
<dbReference type="InterPro" id="IPR016130">
    <property type="entry name" value="Tyr_Pase_AS"/>
</dbReference>
<dbReference type="InterPro" id="IPR000387">
    <property type="entry name" value="Tyr_Pase_dom"/>
</dbReference>
<sequence length="112" mass="13195">MPFGLKLRRTRRYNVLSKNCFVARIRLLDSVLEGIRTRHPPIVVHCSAGVGRTGVVILSELMIYCLEHNEKVEVPTMLRFLREQRMFMIQTIAQYKFVYQVLVQFLQNSRLI</sequence>
<dbReference type="Pfam" id="PF00102">
    <property type="entry name" value="Y_phosphatase"/>
    <property type="match status" value="1"/>
</dbReference>
<dbReference type="GO" id="GO:0004725">
    <property type="term" value="F:protein tyrosine phosphatase activity"/>
    <property type="evidence" value="ECO:0007669"/>
    <property type="project" value="InterPro"/>
</dbReference>
<dbReference type="PROSITE" id="PS50056">
    <property type="entry name" value="TYR_PHOSPHATASE_2"/>
    <property type="match status" value="1"/>
</dbReference>
<protein>
    <submittedName>
        <fullName evidence="3">PTP36-D isoform</fullName>
    </submittedName>
</protein>
<dbReference type="InterPro" id="IPR003595">
    <property type="entry name" value="Tyr_Pase_cat"/>
</dbReference>
<dbReference type="Gene3D" id="3.90.190.10">
    <property type="entry name" value="Protein tyrosine phosphatase superfamily"/>
    <property type="match status" value="1"/>
</dbReference>
<dbReference type="PANTHER" id="PTHR45706">
    <property type="entry name" value="TYROSINE-PROTEIN PHOSPHATASE"/>
    <property type="match status" value="1"/>
</dbReference>
<accession>Q9JLJ6</accession>
<dbReference type="PRINTS" id="PR00700">
    <property type="entry name" value="PRTYPHPHTASE"/>
</dbReference>
<dbReference type="SUPFAM" id="SSF52799">
    <property type="entry name" value="(Phosphotyrosine protein) phosphatases II"/>
    <property type="match status" value="1"/>
</dbReference>
<dbReference type="InterPro" id="IPR000242">
    <property type="entry name" value="PTP_cat"/>
</dbReference>
<name>Q9JLJ6_MOUSE</name>
<proteinExistence type="evidence at transcript level"/>
<organism evidence="3">
    <name type="scientific">Mus musculus</name>
    <name type="common">Mouse</name>
    <dbReference type="NCBI Taxonomy" id="10090"/>
    <lineage>
        <taxon>Eukaryota</taxon>
        <taxon>Metazoa</taxon>
        <taxon>Chordata</taxon>
        <taxon>Craniata</taxon>
        <taxon>Vertebrata</taxon>
        <taxon>Euteleostomi</taxon>
        <taxon>Mammalia</taxon>
        <taxon>Eutheria</taxon>
        <taxon>Euarchontoglires</taxon>
        <taxon>Glires</taxon>
        <taxon>Rodentia</taxon>
        <taxon>Myomorpha</taxon>
        <taxon>Muroidea</taxon>
        <taxon>Muridae</taxon>
        <taxon>Murinae</taxon>
        <taxon>Mus</taxon>
        <taxon>Mus</taxon>
    </lineage>
</organism>
<dbReference type="PANTHER" id="PTHR45706:SF6">
    <property type="entry name" value="TYROSINE-PROTEIN PHOSPHATASE NON-RECEPTOR TYPE 14"/>
    <property type="match status" value="1"/>
</dbReference>
<dbReference type="AGR" id="MGI:102467"/>
<dbReference type="EMBL" id="AF170905">
    <property type="protein sequence ID" value="AAF27551.1"/>
    <property type="molecule type" value="mRNA"/>
</dbReference>
<dbReference type="PROSITE" id="PS50055">
    <property type="entry name" value="TYR_PHOSPHATASE_PTP"/>
    <property type="match status" value="1"/>
</dbReference>
<feature type="domain" description="Tyrosine-protein phosphatase" evidence="1">
    <location>
        <begin position="21"/>
        <end position="105"/>
    </location>
</feature>
<dbReference type="SMART" id="SM00404">
    <property type="entry name" value="PTPc_motif"/>
    <property type="match status" value="1"/>
</dbReference>
<dbReference type="AlphaFoldDB" id="Q9JLJ6"/>
<evidence type="ECO:0000313" key="4">
    <source>
        <dbReference type="MGI" id="MGI:102467"/>
    </source>
</evidence>
<evidence type="ECO:0000313" key="3">
    <source>
        <dbReference type="EMBL" id="AAF27551.1"/>
    </source>
</evidence>
<dbReference type="InterPro" id="IPR029021">
    <property type="entry name" value="Prot-tyrosine_phosphatase-like"/>
</dbReference>
<evidence type="ECO:0000259" key="2">
    <source>
        <dbReference type="PROSITE" id="PS50056"/>
    </source>
</evidence>
<dbReference type="MGI" id="MGI:102467">
    <property type="gene designation" value="Ptpn14"/>
</dbReference>
<evidence type="ECO:0000259" key="1">
    <source>
        <dbReference type="PROSITE" id="PS50055"/>
    </source>
</evidence>